<dbReference type="SUPFAM" id="SSF48019">
    <property type="entry name" value="post-AAA+ oligomerization domain-like"/>
    <property type="match status" value="1"/>
</dbReference>
<keyword evidence="6" id="KW-0067">ATP-binding</keyword>
<dbReference type="GO" id="GO:0005524">
    <property type="term" value="F:ATP binding"/>
    <property type="evidence" value="ECO:0007669"/>
    <property type="project" value="UniProtKB-KW"/>
</dbReference>
<dbReference type="Gene3D" id="1.10.8.60">
    <property type="match status" value="1"/>
</dbReference>
<evidence type="ECO:0000256" key="6">
    <source>
        <dbReference type="RuleBase" id="RU364063"/>
    </source>
</evidence>
<dbReference type="Pfam" id="PF12169">
    <property type="entry name" value="DNA_pol3_gamma3"/>
    <property type="match status" value="1"/>
</dbReference>
<reference evidence="9" key="1">
    <citation type="journal article" date="2013" name="Sci. Rep.">
        <title>Metagenomics uncovers a new group of low GC and ultra-small marine Actinobacteria.</title>
        <authorList>
            <person name="Ghai R."/>
            <person name="Mizuno C.M."/>
            <person name="Picazo A."/>
            <person name="Camacho A."/>
            <person name="Rodriguez-Valera F."/>
        </authorList>
    </citation>
    <scope>NUCLEOTIDE SEQUENCE</scope>
</reference>
<evidence type="ECO:0000256" key="2">
    <source>
        <dbReference type="ARBA" id="ARBA00022695"/>
    </source>
</evidence>
<evidence type="ECO:0000256" key="1">
    <source>
        <dbReference type="ARBA" id="ARBA00022679"/>
    </source>
</evidence>
<dbReference type="Gene3D" id="3.40.50.300">
    <property type="entry name" value="P-loop containing nucleotide triphosphate hydrolases"/>
    <property type="match status" value="1"/>
</dbReference>
<comment type="function">
    <text evidence="6">DNA polymerase III is a complex, multichain enzyme responsible for most of the replicative synthesis in bacteria. This DNA polymerase also exhibits 3' to 5' exonuclease activity.</text>
</comment>
<accession>S5DM73</accession>
<dbReference type="AlphaFoldDB" id="S5DM73"/>
<dbReference type="Pfam" id="PF21960">
    <property type="entry name" value="RCF1-5-like_lid"/>
    <property type="match status" value="1"/>
</dbReference>
<comment type="similarity">
    <text evidence="6">Belongs to the DnaX/STICHEL family.</text>
</comment>
<feature type="region of interest" description="Disordered" evidence="7">
    <location>
        <begin position="370"/>
        <end position="404"/>
    </location>
</feature>
<evidence type="ECO:0000256" key="7">
    <source>
        <dbReference type="SAM" id="MobiDB-lite"/>
    </source>
</evidence>
<keyword evidence="1 6" id="KW-0808">Transferase</keyword>
<feature type="domain" description="AAA+ ATPase" evidence="8">
    <location>
        <begin position="45"/>
        <end position="168"/>
    </location>
</feature>
<evidence type="ECO:0000256" key="4">
    <source>
        <dbReference type="ARBA" id="ARBA00022932"/>
    </source>
</evidence>
<evidence type="ECO:0000256" key="5">
    <source>
        <dbReference type="ARBA" id="ARBA00049244"/>
    </source>
</evidence>
<dbReference type="InterPro" id="IPR050238">
    <property type="entry name" value="DNA_Rep/Repair_Clamp_Loader"/>
</dbReference>
<gene>
    <name evidence="6" type="primary">dnaX</name>
</gene>
<comment type="catalytic activity">
    <reaction evidence="5 6">
        <text>DNA(n) + a 2'-deoxyribonucleoside 5'-triphosphate = DNA(n+1) + diphosphate</text>
        <dbReference type="Rhea" id="RHEA:22508"/>
        <dbReference type="Rhea" id="RHEA-COMP:17339"/>
        <dbReference type="Rhea" id="RHEA-COMP:17340"/>
        <dbReference type="ChEBI" id="CHEBI:33019"/>
        <dbReference type="ChEBI" id="CHEBI:61560"/>
        <dbReference type="ChEBI" id="CHEBI:173112"/>
        <dbReference type="EC" id="2.7.7.7"/>
    </reaction>
</comment>
<dbReference type="Gene3D" id="1.20.272.10">
    <property type="match status" value="1"/>
</dbReference>
<proteinExistence type="inferred from homology"/>
<dbReference type="PANTHER" id="PTHR11669">
    <property type="entry name" value="REPLICATION FACTOR C / DNA POLYMERASE III GAMMA-TAU SUBUNIT"/>
    <property type="match status" value="1"/>
</dbReference>
<evidence type="ECO:0000259" key="8">
    <source>
        <dbReference type="SMART" id="SM00382"/>
    </source>
</evidence>
<comment type="subunit">
    <text evidence="6">DNA polymerase III contains a core (composed of alpha, epsilon and theta chains) that associates with a tau subunit. This core dimerizes to form the POLIII' complex. PolIII' associates with the gamma complex (composed of gamma, delta, delta', psi and chi chains) and with the beta chain to form the complete DNA polymerase III complex.</text>
</comment>
<dbReference type="NCBIfam" id="TIGR02397">
    <property type="entry name" value="dnaX_nterm"/>
    <property type="match status" value="1"/>
</dbReference>
<dbReference type="EC" id="2.7.7.7" evidence="6"/>
<dbReference type="SUPFAM" id="SSF52540">
    <property type="entry name" value="P-loop containing nucleoside triphosphate hydrolases"/>
    <property type="match status" value="1"/>
</dbReference>
<feature type="compositionally biased region" description="Basic and acidic residues" evidence="7">
    <location>
        <begin position="388"/>
        <end position="398"/>
    </location>
</feature>
<dbReference type="PANTHER" id="PTHR11669:SF0">
    <property type="entry name" value="PROTEIN STICHEL-LIKE 2"/>
    <property type="match status" value="1"/>
</dbReference>
<dbReference type="CDD" id="cd00009">
    <property type="entry name" value="AAA"/>
    <property type="match status" value="1"/>
</dbReference>
<dbReference type="Pfam" id="PF13177">
    <property type="entry name" value="DNA_pol3_delta2"/>
    <property type="match status" value="2"/>
</dbReference>
<keyword evidence="2 6" id="KW-0548">Nucleotidyltransferase</keyword>
<evidence type="ECO:0000313" key="9">
    <source>
        <dbReference type="EMBL" id="AGQ20011.1"/>
    </source>
</evidence>
<sequence>MCKLLAFSNMEQAFYRKYRPQNLDEMVGQDEAVALISSQISDDKIGHAYLFSGPKGVGKTSLARIIAKELGCDPIFDVSEIDAASHNKVDDIRDMNESVNFIATSPGKKRIFILDEVHMLSNAASNAFLKTLEEPPEHVIFILATTEPDRVIETIRSRTTQVVFKKILDEKIINVLEQISKEEKINFKKDILQIIASYSDGSLRDAINLLEQANNTFGSNLTVENIFSLVGKLGSSELDQIIESIEFQDTSKVLSVIRDAYSKGLQPSDITNSVSEFFRNLFYLKYLPDDEKLKSLSENFSKNLEKANEKISAKQLVRILDLIDEINSTLPVSNSQHLKLELFMMKLVKPEFGSDVKSIGYRLDLLEGQSNLSHPTTDDESDLNNSIKHNEAKPEPKKKEKKSTKKQSIEDFDIFWPKILNSLKEILSSRKFSYLTSIKPEVGENGDLTLLVDKNNEFLFDELKKSSEITDLVKSEIAKLMGIEINVIIEISETANKSEDGGITAAQEIFDVEDLS</sequence>
<organism evidence="9">
    <name type="scientific">Candidatus Actinomarina minuta</name>
    <dbReference type="NCBI Taxonomy" id="1389454"/>
    <lineage>
        <taxon>Bacteria</taxon>
        <taxon>Bacillati</taxon>
        <taxon>Actinomycetota</taxon>
        <taxon>Actinomycetes</taxon>
        <taxon>Candidatus Actinomarinidae</taxon>
        <taxon>Candidatus Actinomarinales</taxon>
        <taxon>Candidatus Actinomarineae</taxon>
        <taxon>Candidatus Actinomarinaceae</taxon>
        <taxon>Candidatus Actinomarina</taxon>
    </lineage>
</organism>
<keyword evidence="6" id="KW-0547">Nucleotide-binding</keyword>
<keyword evidence="4 6" id="KW-0239">DNA-directed DNA polymerase</keyword>
<dbReference type="EMBL" id="KC811148">
    <property type="protein sequence ID" value="AGQ20011.1"/>
    <property type="molecule type" value="Genomic_DNA"/>
</dbReference>
<protein>
    <recommendedName>
        <fullName evidence="6">DNA polymerase III subunit gamma/tau</fullName>
        <ecNumber evidence="6">2.7.7.7</ecNumber>
    </recommendedName>
</protein>
<keyword evidence="3 6" id="KW-0235">DNA replication</keyword>
<dbReference type="InterPro" id="IPR012763">
    <property type="entry name" value="DNA_pol_III_sug/sutau_N"/>
</dbReference>
<dbReference type="SMART" id="SM00382">
    <property type="entry name" value="AAA"/>
    <property type="match status" value="1"/>
</dbReference>
<dbReference type="GO" id="GO:0006261">
    <property type="term" value="P:DNA-templated DNA replication"/>
    <property type="evidence" value="ECO:0007669"/>
    <property type="project" value="TreeGrafter"/>
</dbReference>
<dbReference type="GO" id="GO:0003677">
    <property type="term" value="F:DNA binding"/>
    <property type="evidence" value="ECO:0007669"/>
    <property type="project" value="InterPro"/>
</dbReference>
<dbReference type="InterPro" id="IPR008921">
    <property type="entry name" value="DNA_pol3_clamp-load_cplx_C"/>
</dbReference>
<name>S5DM73_9ACTN</name>
<dbReference type="InterPro" id="IPR022754">
    <property type="entry name" value="DNA_pol_III_gamma-3"/>
</dbReference>
<dbReference type="InterPro" id="IPR027417">
    <property type="entry name" value="P-loop_NTPase"/>
</dbReference>
<evidence type="ECO:0000256" key="3">
    <source>
        <dbReference type="ARBA" id="ARBA00022705"/>
    </source>
</evidence>
<dbReference type="GO" id="GO:0003887">
    <property type="term" value="F:DNA-directed DNA polymerase activity"/>
    <property type="evidence" value="ECO:0007669"/>
    <property type="project" value="UniProtKB-KW"/>
</dbReference>
<dbReference type="InterPro" id="IPR003593">
    <property type="entry name" value="AAA+_ATPase"/>
</dbReference>
<dbReference type="GO" id="GO:0009360">
    <property type="term" value="C:DNA polymerase III complex"/>
    <property type="evidence" value="ECO:0007669"/>
    <property type="project" value="InterPro"/>
</dbReference>